<evidence type="ECO:0000313" key="2">
    <source>
        <dbReference type="EMBL" id="OJG37353.1"/>
    </source>
</evidence>
<dbReference type="Proteomes" id="UP000183700">
    <property type="component" value="Unassembled WGS sequence"/>
</dbReference>
<sequence length="376" mass="43228">MKIEDVIGLAENHFQEKEALFRKSLLKIAENEKKAGKNNNYSMLLNVLSKYPEEKKYEASSGLKMFDHNKKKDNSSIPKSKLYDVLYPSGIDSDNLVLSTEIENKIDSLINEYTNKEKFEDRGIIIENRLLLCGPPGCGKTTIAYHIAKKMNLPIVYVRLDSLISSMLGQTSSNLRTIFEELNNKDAIIFLDEFDSIAKKRDDSNELGELKRVVNSLLQNIDQMPTNNFLIAASNHEKLLDSAVWRRFNSILYLDKPDTKLREIYIRNLLLQYKFHMDNSSIEKASHYCENFSFSEIREVCMKTMKKSVLNNSSDISLKEFSESIIEVVLMYNFSKEKIDYEKITKLRENGLTLTSISELLKIPRSTLADKLKGGK</sequence>
<evidence type="ECO:0000259" key="1">
    <source>
        <dbReference type="SMART" id="SM00382"/>
    </source>
</evidence>
<protein>
    <submittedName>
        <fullName evidence="2">ATPase AAA</fullName>
    </submittedName>
</protein>
<proteinExistence type="predicted"/>
<dbReference type="AlphaFoldDB" id="A0A1L8SZG9"/>
<keyword evidence="3" id="KW-1185">Reference proteome</keyword>
<dbReference type="InterPro" id="IPR027417">
    <property type="entry name" value="P-loop_NTPase"/>
</dbReference>
<dbReference type="Pfam" id="PF00004">
    <property type="entry name" value="AAA"/>
    <property type="match status" value="1"/>
</dbReference>
<reference evidence="2 3" key="1">
    <citation type="submission" date="2014-12" db="EMBL/GenBank/DDBJ databases">
        <title>Draft genome sequences of 29 type strains of Enterococci.</title>
        <authorList>
            <person name="Zhong Z."/>
            <person name="Sun Z."/>
            <person name="Liu W."/>
            <person name="Zhang W."/>
            <person name="Zhang H."/>
        </authorList>
    </citation>
    <scope>NUCLEOTIDE SEQUENCE [LARGE SCALE GENOMIC DNA]</scope>
    <source>
        <strain evidence="2 3">DSM 22802</strain>
    </source>
</reference>
<evidence type="ECO:0000313" key="3">
    <source>
        <dbReference type="Proteomes" id="UP000183700"/>
    </source>
</evidence>
<accession>A0A1L8SZG9</accession>
<dbReference type="SUPFAM" id="SSF52540">
    <property type="entry name" value="P-loop containing nucleoside triphosphate hydrolases"/>
    <property type="match status" value="1"/>
</dbReference>
<dbReference type="OrthoDB" id="9806903at2"/>
<dbReference type="STRING" id="319970.RV00_GL000310"/>
<dbReference type="GO" id="GO:0016887">
    <property type="term" value="F:ATP hydrolysis activity"/>
    <property type="evidence" value="ECO:0007669"/>
    <property type="project" value="InterPro"/>
</dbReference>
<dbReference type="Gene3D" id="1.10.8.60">
    <property type="match status" value="1"/>
</dbReference>
<name>A0A1L8SZG9_9ENTE</name>
<dbReference type="Gene3D" id="3.40.50.300">
    <property type="entry name" value="P-loop containing nucleotide triphosphate hydrolases"/>
    <property type="match status" value="1"/>
</dbReference>
<dbReference type="RefSeq" id="WP_071860846.1">
    <property type="nucleotide sequence ID" value="NZ_JBHLVS010000018.1"/>
</dbReference>
<comment type="caution">
    <text evidence="2">The sequence shown here is derived from an EMBL/GenBank/DDBJ whole genome shotgun (WGS) entry which is preliminary data.</text>
</comment>
<dbReference type="CDD" id="cd19481">
    <property type="entry name" value="RecA-like_protease"/>
    <property type="match status" value="1"/>
</dbReference>
<dbReference type="SMART" id="SM00382">
    <property type="entry name" value="AAA"/>
    <property type="match status" value="1"/>
</dbReference>
<feature type="domain" description="AAA+ ATPase" evidence="1">
    <location>
        <begin position="126"/>
        <end position="258"/>
    </location>
</feature>
<dbReference type="EMBL" id="JXKM01000001">
    <property type="protein sequence ID" value="OJG37353.1"/>
    <property type="molecule type" value="Genomic_DNA"/>
</dbReference>
<dbReference type="InterPro" id="IPR050168">
    <property type="entry name" value="AAA_ATPase_domain"/>
</dbReference>
<dbReference type="PANTHER" id="PTHR23077:SF198">
    <property type="entry name" value="ATP-DEPENDENT ZINC METALLOPROTEASE FTSH"/>
    <property type="match status" value="1"/>
</dbReference>
<dbReference type="GO" id="GO:0005524">
    <property type="term" value="F:ATP binding"/>
    <property type="evidence" value="ECO:0007669"/>
    <property type="project" value="InterPro"/>
</dbReference>
<dbReference type="InterPro" id="IPR003593">
    <property type="entry name" value="AAA+_ATPase"/>
</dbReference>
<dbReference type="PANTHER" id="PTHR23077">
    <property type="entry name" value="AAA-FAMILY ATPASE"/>
    <property type="match status" value="1"/>
</dbReference>
<dbReference type="InterPro" id="IPR003959">
    <property type="entry name" value="ATPase_AAA_core"/>
</dbReference>
<gene>
    <name evidence="2" type="ORF">RV00_GL000310</name>
</gene>
<organism evidence="2 3">
    <name type="scientific">Enterococcus devriesei</name>
    <dbReference type="NCBI Taxonomy" id="319970"/>
    <lineage>
        <taxon>Bacteria</taxon>
        <taxon>Bacillati</taxon>
        <taxon>Bacillota</taxon>
        <taxon>Bacilli</taxon>
        <taxon>Lactobacillales</taxon>
        <taxon>Enterococcaceae</taxon>
        <taxon>Enterococcus</taxon>
    </lineage>
</organism>